<dbReference type="InterPro" id="IPR023214">
    <property type="entry name" value="HAD_sf"/>
</dbReference>
<dbReference type="SUPFAM" id="SSF81660">
    <property type="entry name" value="Metal cation-transporting ATPase, ATP-binding domain N"/>
    <property type="match status" value="1"/>
</dbReference>
<comment type="subcellular location">
    <subcellularLocation>
        <location evidence="1">Cell membrane</location>
        <topology evidence="1">Multi-pass membrane protein</topology>
    </subcellularLocation>
</comment>
<dbReference type="Proteomes" id="UP000012063">
    <property type="component" value="Unassembled WGS sequence"/>
</dbReference>
<sequence>MSQKYYREKIDNIVKDFDTDLSQGLTQNAVEKKKEEYGKNKLSESRGVSFWQILLNQLKDLIIIILIIAAGLAFLIGDNLEGFAILAVIIFNTIIGFVTEYQAQKAVASLKNVLSKMALVLRSGTKKEIKAEELVPGDIIFIEEGDQIPADARLFESTNLTVNEASLTGESESVSKDAAANFEEEKTLAERTNMVYMGTTAARGKGKAIVTATAEKTEIGKIGEMLDETKEGKTPLEKRLDKLGKSLVKITLVVIAILTVLGIVMGRPVYETIKTGIALAIAAVPEGLPIIATITLAIGMQKMVRHKALVRELLAVETLGSVTTICTDKTGTITENQMTLKKIYLDNQEIEISGTGYQPEGDFSKAGDKIDLSKADDLKLTLKASLLCTSAELKQEDGEYTVLGEATEGALLTAGRKAGFSKAGLKEEGYQKLAEIPFSSEKMYMAVAYSTAENKEHLYLKGSPDVVLEMCNSILSGGEIKELTAAKKEEIKEENKKMGEEGLRILGVAFKTGENLNSEAEINNNIEEGLTFLALTAIIDPPRESVKKAIEETKKAGIKTKMITGDQMDTAAAIARMVGITGSDNVVSGQQISAASGSELKELIKSNSVFSRVTPENKLQIINALNQEKEITAMTGDGVNDAPALKKADIGVSMGKRGTSVAREASDMILLDDDFATIVTAVREGRVIFDNIQKFIYYLFSNNLSKIIYIFLGIIFNLPLPLIAMQILWINVVIDVFPALSLAWEQEEDKIMEERAKTERNIMDRSFKKKVAVHSIILAVGPMLLYVWALKSGYSLELSRTLSFSVLAFTQLFHVFNARRKSGIAFDKTVFENKYLWLAVGIGFIFQLAAIYLPALQGILSTVPVQASLWLPAAVAVVIPMAVIQIHNWKSYK</sequence>
<dbReference type="SMART" id="SM00831">
    <property type="entry name" value="Cation_ATPase_N"/>
    <property type="match status" value="1"/>
</dbReference>
<dbReference type="GO" id="GO:0005524">
    <property type="term" value="F:ATP binding"/>
    <property type="evidence" value="ECO:0007669"/>
    <property type="project" value="UniProtKB-KW"/>
</dbReference>
<keyword evidence="15" id="KW-1185">Reference proteome</keyword>
<dbReference type="SFLD" id="SFLDS00003">
    <property type="entry name" value="Haloacid_Dehalogenase"/>
    <property type="match status" value="1"/>
</dbReference>
<keyword evidence="8" id="KW-0460">Magnesium</keyword>
<evidence type="ECO:0000313" key="15">
    <source>
        <dbReference type="Proteomes" id="UP000012063"/>
    </source>
</evidence>
<dbReference type="InterPro" id="IPR023299">
    <property type="entry name" value="ATPase_P-typ_cyto_dom_N"/>
</dbReference>
<keyword evidence="10 12" id="KW-1133">Transmembrane helix</keyword>
<dbReference type="FunCoup" id="M5EHA5">
    <property type="interactions" value="272"/>
</dbReference>
<dbReference type="RefSeq" id="WP_005490131.1">
    <property type="nucleotide sequence ID" value="NZ_CAUI01000023.1"/>
</dbReference>
<dbReference type="SUPFAM" id="SSF81665">
    <property type="entry name" value="Calcium ATPase, transmembrane domain M"/>
    <property type="match status" value="1"/>
</dbReference>
<dbReference type="Pfam" id="PF13246">
    <property type="entry name" value="Cation_ATPase"/>
    <property type="match status" value="1"/>
</dbReference>
<dbReference type="GO" id="GO:0005886">
    <property type="term" value="C:plasma membrane"/>
    <property type="evidence" value="ECO:0007669"/>
    <property type="project" value="UniProtKB-SubCell"/>
</dbReference>
<keyword evidence="5 12" id="KW-0812">Transmembrane</keyword>
<dbReference type="Gene3D" id="3.40.50.1000">
    <property type="entry name" value="HAD superfamily/HAD-like"/>
    <property type="match status" value="1"/>
</dbReference>
<reference evidence="15" key="1">
    <citation type="journal article" date="2013" name="Genome Announc.">
        <title>Genome Sequence of Halanaerobium saccharolyticum subsp. saccharolyticum Strain DSM 6643T, a Halophilic Hydrogen-Producing Bacterium.</title>
        <authorList>
            <person name="Kivisto A."/>
            <person name="Larjo A."/>
            <person name="Ciranna A."/>
            <person name="Santala V."/>
            <person name="Roos C."/>
            <person name="Karp M."/>
        </authorList>
    </citation>
    <scope>NUCLEOTIDE SEQUENCE [LARGE SCALE GENOMIC DNA]</scope>
    <source>
        <strain evidence="15">DSM 6643</strain>
    </source>
</reference>
<evidence type="ECO:0000256" key="11">
    <source>
        <dbReference type="ARBA" id="ARBA00023136"/>
    </source>
</evidence>
<dbReference type="InterPro" id="IPR044492">
    <property type="entry name" value="P_typ_ATPase_HD_dom"/>
</dbReference>
<keyword evidence="9" id="KW-1278">Translocase</keyword>
<evidence type="ECO:0000256" key="12">
    <source>
        <dbReference type="SAM" id="Phobius"/>
    </source>
</evidence>
<evidence type="ECO:0000256" key="7">
    <source>
        <dbReference type="ARBA" id="ARBA00022840"/>
    </source>
</evidence>
<evidence type="ECO:0000256" key="4">
    <source>
        <dbReference type="ARBA" id="ARBA00022553"/>
    </source>
</evidence>
<dbReference type="InterPro" id="IPR008250">
    <property type="entry name" value="ATPase_P-typ_transduc_dom_A_sf"/>
</dbReference>
<feature type="transmembrane region" description="Helical" evidence="12">
    <location>
        <begin position="801"/>
        <end position="816"/>
    </location>
</feature>
<organism evidence="14 15">
    <name type="scientific">Halanaerobium saccharolyticum subsp. saccharolyticum DSM 6643</name>
    <dbReference type="NCBI Taxonomy" id="1293054"/>
    <lineage>
        <taxon>Bacteria</taxon>
        <taxon>Bacillati</taxon>
        <taxon>Bacillota</taxon>
        <taxon>Clostridia</taxon>
        <taxon>Halanaerobiales</taxon>
        <taxon>Halanaerobiaceae</taxon>
        <taxon>Halanaerobium</taxon>
    </lineage>
</organism>
<proteinExistence type="inferred from homology"/>
<dbReference type="InterPro" id="IPR050510">
    <property type="entry name" value="Cation_transp_ATPase_P-type"/>
</dbReference>
<dbReference type="InterPro" id="IPR018303">
    <property type="entry name" value="ATPase_P-typ_P_site"/>
</dbReference>
<feature type="transmembrane region" description="Helical" evidence="12">
    <location>
        <begin position="836"/>
        <end position="855"/>
    </location>
</feature>
<evidence type="ECO:0000256" key="9">
    <source>
        <dbReference type="ARBA" id="ARBA00022967"/>
    </source>
</evidence>
<dbReference type="GO" id="GO:0016887">
    <property type="term" value="F:ATP hydrolysis activity"/>
    <property type="evidence" value="ECO:0007669"/>
    <property type="project" value="InterPro"/>
</dbReference>
<feature type="transmembrane region" description="Helical" evidence="12">
    <location>
        <begin position="247"/>
        <end position="265"/>
    </location>
</feature>
<dbReference type="SUPFAM" id="SSF56784">
    <property type="entry name" value="HAD-like"/>
    <property type="match status" value="1"/>
</dbReference>
<feature type="transmembrane region" description="Helical" evidence="12">
    <location>
        <begin position="61"/>
        <end position="77"/>
    </location>
</feature>
<feature type="transmembrane region" description="Helical" evidence="12">
    <location>
        <begin position="771"/>
        <end position="789"/>
    </location>
</feature>
<dbReference type="PROSITE" id="PS00154">
    <property type="entry name" value="ATPASE_E1_E2"/>
    <property type="match status" value="1"/>
</dbReference>
<dbReference type="EMBL" id="CAUI01000023">
    <property type="protein sequence ID" value="CCU80850.1"/>
    <property type="molecule type" value="Genomic_DNA"/>
</dbReference>
<dbReference type="PRINTS" id="PR00119">
    <property type="entry name" value="CATATPASE"/>
</dbReference>
<feature type="transmembrane region" description="Helical" evidence="12">
    <location>
        <begin position="277"/>
        <end position="298"/>
    </location>
</feature>
<evidence type="ECO:0000256" key="5">
    <source>
        <dbReference type="ARBA" id="ARBA00022692"/>
    </source>
</evidence>
<dbReference type="InterPro" id="IPR004014">
    <property type="entry name" value="ATPase_P-typ_cation-transptr_N"/>
</dbReference>
<protein>
    <recommendedName>
        <fullName evidence="13">Cation-transporting P-type ATPase N-terminal domain-containing protein</fullName>
    </recommendedName>
</protein>
<dbReference type="PRINTS" id="PR00120">
    <property type="entry name" value="HATPASE"/>
</dbReference>
<dbReference type="InterPro" id="IPR023298">
    <property type="entry name" value="ATPase_P-typ_TM_dom_sf"/>
</dbReference>
<keyword evidence="4" id="KW-0597">Phosphoprotein</keyword>
<evidence type="ECO:0000256" key="1">
    <source>
        <dbReference type="ARBA" id="ARBA00004651"/>
    </source>
</evidence>
<feature type="transmembrane region" description="Helical" evidence="12">
    <location>
        <begin position="722"/>
        <end position="744"/>
    </location>
</feature>
<dbReference type="InterPro" id="IPR036412">
    <property type="entry name" value="HAD-like_sf"/>
</dbReference>
<dbReference type="Pfam" id="PF00690">
    <property type="entry name" value="Cation_ATPase_N"/>
    <property type="match status" value="1"/>
</dbReference>
<dbReference type="Pfam" id="PF00122">
    <property type="entry name" value="E1-E2_ATPase"/>
    <property type="match status" value="1"/>
</dbReference>
<dbReference type="eggNOG" id="COG0474">
    <property type="taxonomic scope" value="Bacteria"/>
</dbReference>
<dbReference type="PANTHER" id="PTHR43294">
    <property type="entry name" value="SODIUM/POTASSIUM-TRANSPORTING ATPASE SUBUNIT ALPHA"/>
    <property type="match status" value="1"/>
</dbReference>
<dbReference type="PANTHER" id="PTHR43294:SF21">
    <property type="entry name" value="CATION TRANSPORTING ATPASE"/>
    <property type="match status" value="1"/>
</dbReference>
<keyword evidence="6" id="KW-0547">Nucleotide-binding</keyword>
<evidence type="ECO:0000256" key="6">
    <source>
        <dbReference type="ARBA" id="ARBA00022741"/>
    </source>
</evidence>
<keyword evidence="11 12" id="KW-0472">Membrane</keyword>
<comment type="similarity">
    <text evidence="2">Belongs to the cation transport ATPase (P-type) (TC 3.A.3) family. Type IIA subfamily.</text>
</comment>
<evidence type="ECO:0000259" key="13">
    <source>
        <dbReference type="SMART" id="SM00831"/>
    </source>
</evidence>
<evidence type="ECO:0000256" key="8">
    <source>
        <dbReference type="ARBA" id="ARBA00022842"/>
    </source>
</evidence>
<dbReference type="SFLD" id="SFLDF00027">
    <property type="entry name" value="p-type_atpase"/>
    <property type="match status" value="1"/>
</dbReference>
<evidence type="ECO:0000313" key="14">
    <source>
        <dbReference type="EMBL" id="CCU80850.1"/>
    </source>
</evidence>
<dbReference type="AlphaFoldDB" id="M5EHA5"/>
<keyword evidence="7" id="KW-0067">ATP-binding</keyword>
<dbReference type="STRING" id="1293054.HSACCH_02365"/>
<dbReference type="Pfam" id="PF00689">
    <property type="entry name" value="Cation_ATPase_C"/>
    <property type="match status" value="1"/>
</dbReference>
<dbReference type="FunFam" id="2.70.150.10:FF:000160">
    <property type="entry name" value="Sarcoplasmic/endoplasmic reticulum calcium ATPase 1"/>
    <property type="match status" value="1"/>
</dbReference>
<dbReference type="InterPro" id="IPR059000">
    <property type="entry name" value="ATPase_P-type_domA"/>
</dbReference>
<evidence type="ECO:0000256" key="3">
    <source>
        <dbReference type="ARBA" id="ARBA00022475"/>
    </source>
</evidence>
<dbReference type="Gene3D" id="2.70.150.10">
    <property type="entry name" value="Calcium-transporting ATPase, cytoplasmic transduction domain A"/>
    <property type="match status" value="1"/>
</dbReference>
<dbReference type="Gene3D" id="3.40.1110.10">
    <property type="entry name" value="Calcium-transporting ATPase, cytoplasmic domain N"/>
    <property type="match status" value="1"/>
</dbReference>
<evidence type="ECO:0000256" key="2">
    <source>
        <dbReference type="ARBA" id="ARBA00005675"/>
    </source>
</evidence>
<dbReference type="SFLD" id="SFLDG00002">
    <property type="entry name" value="C1.7:_P-type_atpase_like"/>
    <property type="match status" value="1"/>
</dbReference>
<dbReference type="InterPro" id="IPR001757">
    <property type="entry name" value="P_typ_ATPase"/>
</dbReference>
<keyword evidence="3" id="KW-1003">Cell membrane</keyword>
<dbReference type="NCBIfam" id="TIGR01494">
    <property type="entry name" value="ATPase_P-type"/>
    <property type="match status" value="3"/>
</dbReference>
<dbReference type="InParanoid" id="M5EHA5"/>
<feature type="transmembrane region" description="Helical" evidence="12">
    <location>
        <begin position="867"/>
        <end position="886"/>
    </location>
</feature>
<name>M5EHA5_9FIRM</name>
<feature type="domain" description="Cation-transporting P-type ATPase N-terminal" evidence="13">
    <location>
        <begin position="4"/>
        <end position="78"/>
    </location>
</feature>
<feature type="transmembrane region" description="Helical" evidence="12">
    <location>
        <begin position="83"/>
        <end position="101"/>
    </location>
</feature>
<dbReference type="Gene3D" id="1.20.1110.10">
    <property type="entry name" value="Calcium-transporting ATPase, transmembrane domain"/>
    <property type="match status" value="1"/>
</dbReference>
<dbReference type="SUPFAM" id="SSF81653">
    <property type="entry name" value="Calcium ATPase, transduction domain A"/>
    <property type="match status" value="1"/>
</dbReference>
<dbReference type="InterPro" id="IPR006068">
    <property type="entry name" value="ATPase_P-typ_cation-transptr_C"/>
</dbReference>
<accession>M5EHA5</accession>
<feature type="transmembrane region" description="Helical" evidence="12">
    <location>
        <begin position="695"/>
        <end position="716"/>
    </location>
</feature>
<comment type="caution">
    <text evidence="14">The sequence shown here is derived from an EMBL/GenBank/DDBJ whole genome shotgun (WGS) entry which is preliminary data.</text>
</comment>
<dbReference type="OrthoDB" id="9760364at2"/>
<gene>
    <name evidence="14" type="ORF">HSACCH_02365</name>
</gene>
<evidence type="ECO:0000256" key="10">
    <source>
        <dbReference type="ARBA" id="ARBA00022989"/>
    </source>
</evidence>